<dbReference type="GO" id="GO:0046872">
    <property type="term" value="F:metal ion binding"/>
    <property type="evidence" value="ECO:0007669"/>
    <property type="project" value="UniProtKB-KW"/>
</dbReference>
<keyword evidence="5" id="KW-1185">Reference proteome</keyword>
<dbReference type="Proteomes" id="UP000037660">
    <property type="component" value="Unassembled WGS sequence"/>
</dbReference>
<dbReference type="CDD" id="cd04664">
    <property type="entry name" value="NUDIX_DHNTPase_like"/>
    <property type="match status" value="1"/>
</dbReference>
<feature type="binding site" evidence="1">
    <location>
        <position position="45"/>
    </location>
    <ligand>
        <name>substrate</name>
    </ligand>
</feature>
<evidence type="ECO:0000259" key="3">
    <source>
        <dbReference type="PROSITE" id="PS51462"/>
    </source>
</evidence>
<dbReference type="InterPro" id="IPR003564">
    <property type="entry name" value="DHNTPase"/>
</dbReference>
<dbReference type="GO" id="GO:0046656">
    <property type="term" value="P:folic acid biosynthetic process"/>
    <property type="evidence" value="ECO:0007669"/>
    <property type="project" value="InterPro"/>
</dbReference>
<dbReference type="STRING" id="1547922.ISF6_0927"/>
<organism evidence="4 5">
    <name type="scientific">Piscinibacter sakaiensis</name>
    <name type="common">Ideonella sakaiensis</name>
    <dbReference type="NCBI Taxonomy" id="1547922"/>
    <lineage>
        <taxon>Bacteria</taxon>
        <taxon>Pseudomonadati</taxon>
        <taxon>Pseudomonadota</taxon>
        <taxon>Betaproteobacteria</taxon>
        <taxon>Burkholderiales</taxon>
        <taxon>Sphaerotilaceae</taxon>
        <taxon>Piscinibacter</taxon>
    </lineage>
</organism>
<dbReference type="EMBL" id="BBYR01000017">
    <property type="protein sequence ID" value="GAP35336.1"/>
    <property type="molecule type" value="Genomic_DNA"/>
</dbReference>
<comment type="cofactor">
    <cofactor evidence="2">
        <name>Mg(2+)</name>
        <dbReference type="ChEBI" id="CHEBI:18420"/>
    </cofactor>
    <text evidence="2">Binds 1 Mg(2+) ion per subunit.</text>
</comment>
<evidence type="ECO:0000256" key="2">
    <source>
        <dbReference type="PIRSR" id="PIRSR603564-2"/>
    </source>
</evidence>
<dbReference type="PANTHER" id="PTHR43736:SF1">
    <property type="entry name" value="DIHYDRONEOPTERIN TRIPHOSPHATE DIPHOSPHATASE"/>
    <property type="match status" value="1"/>
</dbReference>
<feature type="binding site" evidence="1">
    <location>
        <position position="13"/>
    </location>
    <ligand>
        <name>substrate</name>
    </ligand>
</feature>
<reference evidence="5" key="1">
    <citation type="submission" date="2015-07" db="EMBL/GenBank/DDBJ databases">
        <title>Discovery of a poly(ethylene terephthalate assimilation.</title>
        <authorList>
            <person name="Yoshida S."/>
            <person name="Hiraga K."/>
            <person name="Takehana T."/>
            <person name="Taniguchi I."/>
            <person name="Yamaji H."/>
            <person name="Maeda Y."/>
            <person name="Toyohara K."/>
            <person name="Miyamoto K."/>
            <person name="Kimura Y."/>
            <person name="Oda K."/>
        </authorList>
    </citation>
    <scope>NUCLEOTIDE SEQUENCE [LARGE SCALE GENOMIC DNA]</scope>
    <source>
        <strain evidence="5">NBRC 110686 / TISTR 2288 / 201-F6</strain>
    </source>
</reference>
<dbReference type="PRINTS" id="PR01404">
    <property type="entry name" value="NPPPHYDRLASE"/>
</dbReference>
<feature type="binding site" evidence="1">
    <location>
        <position position="34"/>
    </location>
    <ligand>
        <name>substrate</name>
    </ligand>
</feature>
<dbReference type="Pfam" id="PF00293">
    <property type="entry name" value="NUDIX"/>
    <property type="match status" value="1"/>
</dbReference>
<dbReference type="GO" id="GO:0008828">
    <property type="term" value="F:dATP diphosphatase activity"/>
    <property type="evidence" value="ECO:0007669"/>
    <property type="project" value="InterPro"/>
</dbReference>
<dbReference type="PANTHER" id="PTHR43736">
    <property type="entry name" value="ADP-RIBOSE PYROPHOSPHATASE"/>
    <property type="match status" value="1"/>
</dbReference>
<keyword evidence="2" id="KW-0479">Metal-binding</keyword>
<dbReference type="NCBIfam" id="NF006961">
    <property type="entry name" value="PRK09438.1"/>
    <property type="match status" value="1"/>
</dbReference>
<accession>A0A0K8NY77</accession>
<dbReference type="GO" id="GO:0019177">
    <property type="term" value="F:dihydroneopterin triphosphate pyrophosphohydrolase activity"/>
    <property type="evidence" value="ECO:0007669"/>
    <property type="project" value="InterPro"/>
</dbReference>
<feature type="binding site" evidence="1">
    <location>
        <position position="146"/>
    </location>
    <ligand>
        <name>substrate</name>
    </ligand>
</feature>
<feature type="binding site" evidence="2">
    <location>
        <position position="128"/>
    </location>
    <ligand>
        <name>Mg(2+)</name>
        <dbReference type="ChEBI" id="CHEBI:18420"/>
    </ligand>
</feature>
<evidence type="ECO:0000313" key="5">
    <source>
        <dbReference type="Proteomes" id="UP000037660"/>
    </source>
</evidence>
<name>A0A0K8NY77_PISS1</name>
<feature type="binding site" evidence="2">
    <location>
        <position position="66"/>
    </location>
    <ligand>
        <name>Mg(2+)</name>
        <dbReference type="ChEBI" id="CHEBI:18420"/>
    </ligand>
</feature>
<dbReference type="InterPro" id="IPR000086">
    <property type="entry name" value="NUDIX_hydrolase_dom"/>
</dbReference>
<dbReference type="SUPFAM" id="SSF55811">
    <property type="entry name" value="Nudix"/>
    <property type="match status" value="1"/>
</dbReference>
<evidence type="ECO:0000256" key="1">
    <source>
        <dbReference type="PIRSR" id="PIRSR603564-1"/>
    </source>
</evidence>
<evidence type="ECO:0000313" key="4">
    <source>
        <dbReference type="EMBL" id="GAP35336.1"/>
    </source>
</evidence>
<sequence length="160" mass="18048">MTEAADGPRRPFKIPESVLVVIHTPARRVLLLERADQPGFWQSVTGSKDAPDEALALTARREVAEETGLVVGTPELPAAALRDWGLRNVYEIYPVWRHRYAPGVTHNTEHVFGLCLPQERPVTLAPREHLRQAWLPWEEAADRCFSPSNAEAILQLPRFL</sequence>
<proteinExistence type="predicted"/>
<comment type="caution">
    <text evidence="4">The sequence shown here is derived from an EMBL/GenBank/DDBJ whole genome shotgun (WGS) entry which is preliminary data.</text>
</comment>
<feature type="domain" description="Nudix hydrolase" evidence="3">
    <location>
        <begin position="13"/>
        <end position="157"/>
    </location>
</feature>
<feature type="binding site" evidence="2">
    <location>
        <position position="62"/>
    </location>
    <ligand>
        <name>Mg(2+)</name>
        <dbReference type="ChEBI" id="CHEBI:18420"/>
    </ligand>
</feature>
<reference evidence="4 5" key="2">
    <citation type="journal article" date="2016" name="Science">
        <title>A bacterium that degrades and assimilates poly(ethylene terephthalate).</title>
        <authorList>
            <person name="Yoshida S."/>
            <person name="Hiraga K."/>
            <person name="Takehana T."/>
            <person name="Taniguchi I."/>
            <person name="Yamaji H."/>
            <person name="Maeda Y."/>
            <person name="Toyohara K."/>
            <person name="Miyamoto K."/>
            <person name="Kimura Y."/>
            <person name="Oda K."/>
        </authorList>
    </citation>
    <scope>NUCLEOTIDE SEQUENCE [LARGE SCALE GENOMIC DNA]</scope>
    <source>
        <strain evidence="5">NBRC 110686 / TISTR 2288 / 201-F6</strain>
    </source>
</reference>
<gene>
    <name evidence="4" type="ORF">ISF6_0927</name>
</gene>
<dbReference type="RefSeq" id="WP_054019379.1">
    <property type="nucleotide sequence ID" value="NZ_BBYR01000017.1"/>
</dbReference>
<keyword evidence="2" id="KW-0460">Magnesium</keyword>
<dbReference type="AlphaFoldDB" id="A0A0K8NY77"/>
<dbReference type="Gene3D" id="3.90.79.10">
    <property type="entry name" value="Nucleoside Triphosphate Pyrophosphohydrolase"/>
    <property type="match status" value="1"/>
</dbReference>
<dbReference type="InterPro" id="IPR015797">
    <property type="entry name" value="NUDIX_hydrolase-like_dom_sf"/>
</dbReference>
<dbReference type="PROSITE" id="PS51462">
    <property type="entry name" value="NUDIX"/>
    <property type="match status" value="1"/>
</dbReference>
<dbReference type="OrthoDB" id="7066556at2"/>
<protein>
    <submittedName>
        <fullName evidence="4">Dihydroneopterin triphosphate pyrophosphohydolase type 2</fullName>
    </submittedName>
</protein>